<feature type="transmembrane region" description="Helical" evidence="1">
    <location>
        <begin position="12"/>
        <end position="33"/>
    </location>
</feature>
<protein>
    <submittedName>
        <fullName evidence="2">Uncharacterized protein</fullName>
    </submittedName>
</protein>
<organism evidence="2 3">
    <name type="scientific">Breznakia pachnodae</name>
    <dbReference type="NCBI Taxonomy" id="265178"/>
    <lineage>
        <taxon>Bacteria</taxon>
        <taxon>Bacillati</taxon>
        <taxon>Bacillota</taxon>
        <taxon>Erysipelotrichia</taxon>
        <taxon>Erysipelotrichales</taxon>
        <taxon>Erysipelotrichaceae</taxon>
        <taxon>Breznakia</taxon>
    </lineage>
</organism>
<dbReference type="Proteomes" id="UP001230220">
    <property type="component" value="Unassembled WGS sequence"/>
</dbReference>
<evidence type="ECO:0000313" key="3">
    <source>
        <dbReference type="Proteomes" id="UP001230220"/>
    </source>
</evidence>
<evidence type="ECO:0000313" key="2">
    <source>
        <dbReference type="EMBL" id="MDQ0359876.1"/>
    </source>
</evidence>
<keyword evidence="3" id="KW-1185">Reference proteome</keyword>
<dbReference type="EMBL" id="JAUSUR010000001">
    <property type="protein sequence ID" value="MDQ0359876.1"/>
    <property type="molecule type" value="Genomic_DNA"/>
</dbReference>
<sequence>MKAEYSVYTDKIKQIVEVIANLVFIAGLLWIVIDRQPHIAVSIFIGVVTILLCANIFSKIKKMRERDPLFIIDNKGISDYTKETNGFTLHWKDVSRIELISNNTSLQIGILSTVVLQDQDEMSTSVRKNLVSNGNVAMYAIMIDGFQFRKKKFKEIFKEIKSHALHENAYIYVDEYKDPLQRKKGPKK</sequence>
<comment type="caution">
    <text evidence="2">The sequence shown here is derived from an EMBL/GenBank/DDBJ whole genome shotgun (WGS) entry which is preliminary data.</text>
</comment>
<proteinExistence type="predicted"/>
<keyword evidence="1" id="KW-0812">Transmembrane</keyword>
<gene>
    <name evidence="2" type="ORF">J2S15_000607</name>
</gene>
<accession>A0ABU0DZ82</accession>
<keyword evidence="1" id="KW-0472">Membrane</keyword>
<dbReference type="NCBIfam" id="NF041635">
    <property type="entry name" value="STM3941_fam"/>
    <property type="match status" value="1"/>
</dbReference>
<reference evidence="2 3" key="1">
    <citation type="submission" date="2023-07" db="EMBL/GenBank/DDBJ databases">
        <title>Genomic Encyclopedia of Type Strains, Phase IV (KMG-IV): sequencing the most valuable type-strain genomes for metagenomic binning, comparative biology and taxonomic classification.</title>
        <authorList>
            <person name="Goeker M."/>
        </authorList>
    </citation>
    <scope>NUCLEOTIDE SEQUENCE [LARGE SCALE GENOMIC DNA]</scope>
    <source>
        <strain evidence="2 3">DSM 16784</strain>
    </source>
</reference>
<evidence type="ECO:0000256" key="1">
    <source>
        <dbReference type="SAM" id="Phobius"/>
    </source>
</evidence>
<dbReference type="RefSeq" id="WP_307405358.1">
    <property type="nucleotide sequence ID" value="NZ_JAUSUR010000001.1"/>
</dbReference>
<dbReference type="InterPro" id="IPR048136">
    <property type="entry name" value="STM3941-like"/>
</dbReference>
<name>A0ABU0DZ82_9FIRM</name>
<feature type="transmembrane region" description="Helical" evidence="1">
    <location>
        <begin position="39"/>
        <end position="57"/>
    </location>
</feature>
<keyword evidence="1" id="KW-1133">Transmembrane helix</keyword>